<accession>A0A3N2B9N7</accession>
<dbReference type="InterPro" id="IPR047808">
    <property type="entry name" value="CueP-like"/>
</dbReference>
<dbReference type="NCBIfam" id="NF038094">
    <property type="entry name" value="CueP_fam"/>
    <property type="match status" value="1"/>
</dbReference>
<evidence type="ECO:0000313" key="2">
    <source>
        <dbReference type="EMBL" id="ROR71980.1"/>
    </source>
</evidence>
<dbReference type="RefSeq" id="WP_170163147.1">
    <property type="nucleotide sequence ID" value="NZ_RKHK01000001.1"/>
</dbReference>
<dbReference type="Pfam" id="PF21172">
    <property type="entry name" value="CueP"/>
    <property type="match status" value="1"/>
</dbReference>
<dbReference type="Proteomes" id="UP000280668">
    <property type="component" value="Unassembled WGS sequence"/>
</dbReference>
<dbReference type="AlphaFoldDB" id="A0A3N2B9N7"/>
<dbReference type="EMBL" id="RKHK01000001">
    <property type="protein sequence ID" value="ROR71980.1"/>
    <property type="molecule type" value="Genomic_DNA"/>
</dbReference>
<evidence type="ECO:0000313" key="3">
    <source>
        <dbReference type="Proteomes" id="UP000280668"/>
    </source>
</evidence>
<name>A0A3N2B9N7_9MICO</name>
<evidence type="ECO:0000256" key="1">
    <source>
        <dbReference type="SAM" id="MobiDB-lite"/>
    </source>
</evidence>
<reference evidence="2 3" key="1">
    <citation type="submission" date="2018-11" db="EMBL/GenBank/DDBJ databases">
        <title>Sequencing the genomes of 1000 actinobacteria strains.</title>
        <authorList>
            <person name="Klenk H.-P."/>
        </authorList>
    </citation>
    <scope>NUCLEOTIDE SEQUENCE [LARGE SCALE GENOMIC DNA]</scope>
    <source>
        <strain evidence="2 3">DSM 11294</strain>
    </source>
</reference>
<sequence>MSAADRLRALRVQVLDPTHRTRAVLDRRSTRAFGAIGAVSLLLVGGCAAEEAPPAEGAPATSCSAPEDNEASACDGTAEGHAAAAKAVVEPFGLEDLEARELVDHLDALELDDRPDFMASVRYDEVIIIGDDGEEHPLPLEDDLFYLSFAPYVESTHDCFFHSLTTCVGELQGEDVDVLITGADGEVLIEETMTTFPNGFVGVWLPRDIDAEISLTHDEGTVTAPISTHDGAPTCVTTLQLEGSGTAEAKAATARTGL</sequence>
<gene>
    <name evidence="2" type="ORF">EDD31_0321</name>
</gene>
<feature type="region of interest" description="Disordered" evidence="1">
    <location>
        <begin position="53"/>
        <end position="77"/>
    </location>
</feature>
<organism evidence="2 3">
    <name type="scientific">Bogoriella caseilytica</name>
    <dbReference type="NCBI Taxonomy" id="56055"/>
    <lineage>
        <taxon>Bacteria</taxon>
        <taxon>Bacillati</taxon>
        <taxon>Actinomycetota</taxon>
        <taxon>Actinomycetes</taxon>
        <taxon>Micrococcales</taxon>
        <taxon>Bogoriellaceae</taxon>
        <taxon>Bogoriella</taxon>
    </lineage>
</organism>
<comment type="caution">
    <text evidence="2">The sequence shown here is derived from an EMBL/GenBank/DDBJ whole genome shotgun (WGS) entry which is preliminary data.</text>
</comment>
<proteinExistence type="predicted"/>
<protein>
    <submittedName>
        <fullName evidence="2">Uncharacterized protein</fullName>
    </submittedName>
</protein>
<keyword evidence="3" id="KW-1185">Reference proteome</keyword>
<dbReference type="Gene3D" id="2.60.40.3700">
    <property type="match status" value="1"/>
</dbReference>